<reference evidence="6 7" key="1">
    <citation type="journal article" date="2010" name="BMC Genomics">
        <title>Genome analysis and comparative genomics of a Giardia intestinalis assemblage E isolate.</title>
        <authorList>
            <person name="Jerlstrom-Hultqvist J."/>
            <person name="Franzen O."/>
            <person name="Ankarklev J."/>
            <person name="Xu F."/>
            <person name="Nohynkova E."/>
            <person name="Andersson J.O."/>
            <person name="Svard S.G."/>
            <person name="Andersson B."/>
        </authorList>
    </citation>
    <scope>NUCLEOTIDE SEQUENCE [LARGE SCALE GENOMIC DNA]</scope>
    <source>
        <strain evidence="6 7">P15</strain>
    </source>
</reference>
<protein>
    <submittedName>
        <fullName evidence="6">Sentrin specific protease, putative</fullName>
    </submittedName>
</protein>
<gene>
    <name evidence="6" type="ORF">GLP15_2816</name>
</gene>
<evidence type="ECO:0000256" key="4">
    <source>
        <dbReference type="ARBA" id="ARBA00022807"/>
    </source>
</evidence>
<keyword evidence="2 6" id="KW-0645">Protease</keyword>
<dbReference type="SUPFAM" id="SSF54001">
    <property type="entry name" value="Cysteine proteinases"/>
    <property type="match status" value="2"/>
</dbReference>
<feature type="domain" description="Ubiquitin-like protease family profile" evidence="5">
    <location>
        <begin position="155"/>
        <end position="527"/>
    </location>
</feature>
<name>E1EYZ4_GIAIA</name>
<comment type="caution">
    <text evidence="6">The sequence shown here is derived from an EMBL/GenBank/DDBJ whole genome shotgun (WGS) entry which is preliminary data.</text>
</comment>
<dbReference type="STRING" id="658858.E1EYZ4"/>
<dbReference type="Proteomes" id="UP000008974">
    <property type="component" value="Unassembled WGS sequence"/>
</dbReference>
<dbReference type="GO" id="GO:0016926">
    <property type="term" value="P:protein desumoylation"/>
    <property type="evidence" value="ECO:0007669"/>
    <property type="project" value="TreeGrafter"/>
</dbReference>
<dbReference type="EMBL" id="ACVC01000077">
    <property type="protein sequence ID" value="EFO64572.1"/>
    <property type="molecule type" value="Genomic_DNA"/>
</dbReference>
<keyword evidence="3" id="KW-0378">Hydrolase</keyword>
<comment type="similarity">
    <text evidence="1">Belongs to the peptidase C48 family.</text>
</comment>
<proteinExistence type="inferred from homology"/>
<keyword evidence="4" id="KW-0788">Thiol protease</keyword>
<organism evidence="6 7">
    <name type="scientific">Giardia intestinalis (strain P15)</name>
    <name type="common">Giardia lamblia</name>
    <dbReference type="NCBI Taxonomy" id="658858"/>
    <lineage>
        <taxon>Eukaryota</taxon>
        <taxon>Metamonada</taxon>
        <taxon>Diplomonadida</taxon>
        <taxon>Hexamitidae</taxon>
        <taxon>Giardiinae</taxon>
        <taxon>Giardia</taxon>
    </lineage>
</organism>
<dbReference type="GO" id="GO:0016929">
    <property type="term" value="F:deSUMOylase activity"/>
    <property type="evidence" value="ECO:0007669"/>
    <property type="project" value="TreeGrafter"/>
</dbReference>
<evidence type="ECO:0000259" key="5">
    <source>
        <dbReference type="PROSITE" id="PS50600"/>
    </source>
</evidence>
<dbReference type="OMA" id="QFGPGYP"/>
<dbReference type="InterPro" id="IPR038765">
    <property type="entry name" value="Papain-like_cys_pep_sf"/>
</dbReference>
<evidence type="ECO:0000256" key="2">
    <source>
        <dbReference type="ARBA" id="ARBA00022670"/>
    </source>
</evidence>
<dbReference type="AlphaFoldDB" id="E1EYZ4"/>
<dbReference type="OrthoDB" id="1939479at2759"/>
<dbReference type="VEuPathDB" id="GiardiaDB:GLP15_2816"/>
<dbReference type="Pfam" id="PF02902">
    <property type="entry name" value="Peptidase_C48"/>
    <property type="match status" value="2"/>
</dbReference>
<dbReference type="InterPro" id="IPR003653">
    <property type="entry name" value="Peptidase_C48_C"/>
</dbReference>
<evidence type="ECO:0000256" key="1">
    <source>
        <dbReference type="ARBA" id="ARBA00005234"/>
    </source>
</evidence>
<sequence>MEIYKNKTFHFTPSNLQKTTHGCSGYISIMTAELLQLKNQFYDIAKELLGQLDPSETQEKVPQASTCRIEGTFPGLLSKNILEQCERHLLHASRPVYLDSLQNQQGCTLAMAGLLAPIYNSIARYHLAQILNCTSKLLITTIDNTAFPIRTLSGASLTMDDILTVKATKTWLNDEVINAQVSLINAHCKGLSVANTHLYSKVLSSGPYSIETWLRPLLVRPIETFVIPMNLNNTHWIACSIHLQGHFILCFDSMRTVSTRTIKPVLLLLLAHADMFGLTRSIIRKSLVVLFPGFTRTFMEIDEEEHVLEELASLEERRTSDITLLSQSAGEKIDTISISSTGSDAELSSVQTTFNSSTNVDTKSKQVFKKFTFQHPRSSYYLLHRTGPSICGVSNSTNSIGLLSRPTIDTEGQDDLIAARRDPISDTTTNIVLEILSILTTGTGIVEVARKRLNDEGLDTLLDSPSSNLLFVDVKTAEIALHKLRREYNIRSLLSSAAEAVMLSLNMPQQENGYDCGVYMLLFIKMIARQFGPGYPLVAQDTKRARSLIAMEVCKQKLLVTPQDLDEFC</sequence>
<dbReference type="GO" id="GO:0006508">
    <property type="term" value="P:proteolysis"/>
    <property type="evidence" value="ECO:0007669"/>
    <property type="project" value="UniProtKB-KW"/>
</dbReference>
<dbReference type="PANTHER" id="PTHR12606">
    <property type="entry name" value="SENTRIN/SUMO-SPECIFIC PROTEASE"/>
    <property type="match status" value="1"/>
</dbReference>
<evidence type="ECO:0000313" key="6">
    <source>
        <dbReference type="EMBL" id="EFO64572.1"/>
    </source>
</evidence>
<evidence type="ECO:0000256" key="3">
    <source>
        <dbReference type="ARBA" id="ARBA00022801"/>
    </source>
</evidence>
<dbReference type="Gene3D" id="3.40.395.10">
    <property type="entry name" value="Adenoviral Proteinase, Chain A"/>
    <property type="match status" value="2"/>
</dbReference>
<dbReference type="PANTHER" id="PTHR12606:SF1">
    <property type="entry name" value="UBIQUITIN-LIKE-SPECIFIC PROTEASE 1A"/>
    <property type="match status" value="1"/>
</dbReference>
<dbReference type="PROSITE" id="PS50600">
    <property type="entry name" value="ULP_PROTEASE"/>
    <property type="match status" value="1"/>
</dbReference>
<dbReference type="GO" id="GO:0005634">
    <property type="term" value="C:nucleus"/>
    <property type="evidence" value="ECO:0007669"/>
    <property type="project" value="TreeGrafter"/>
</dbReference>
<accession>E1EYZ4</accession>
<evidence type="ECO:0000313" key="7">
    <source>
        <dbReference type="Proteomes" id="UP000008974"/>
    </source>
</evidence>